<name>A0A9X4L6Y7_9STAP</name>
<reference evidence="6" key="1">
    <citation type="submission" date="2022-05" db="EMBL/GenBank/DDBJ databases">
        <title>Comparative genomics of Staphylococcus equorum isolates.</title>
        <authorList>
            <person name="Luelf R.H."/>
        </authorList>
    </citation>
    <scope>NUCLEOTIDE SEQUENCE</scope>
    <source>
        <strain evidence="6">TMW 2.2343</strain>
    </source>
</reference>
<organism evidence="6 7">
    <name type="scientific">Staphylococcus equorum</name>
    <dbReference type="NCBI Taxonomy" id="246432"/>
    <lineage>
        <taxon>Bacteria</taxon>
        <taxon>Bacillati</taxon>
        <taxon>Bacillota</taxon>
        <taxon>Bacilli</taxon>
        <taxon>Bacillales</taxon>
        <taxon>Staphylococcaceae</taxon>
        <taxon>Staphylococcus</taxon>
    </lineage>
</organism>
<dbReference type="RefSeq" id="WP_277580166.1">
    <property type="nucleotide sequence ID" value="NZ_JAMBPV010000001.1"/>
</dbReference>
<dbReference type="Gene3D" id="3.40.50.300">
    <property type="entry name" value="P-loop containing nucleotide triphosphate hydrolases"/>
    <property type="match status" value="1"/>
</dbReference>
<dbReference type="AlphaFoldDB" id="A0A9X4L6Y7"/>
<gene>
    <name evidence="6" type="ORF">M4L21_02130</name>
</gene>
<keyword evidence="3" id="KW-0547">Nucleotide-binding</keyword>
<comment type="caution">
    <text evidence="6">The sequence shown here is derived from an EMBL/GenBank/DDBJ whole genome shotgun (WGS) entry which is preliminary data.</text>
</comment>
<dbReference type="InterPro" id="IPR003593">
    <property type="entry name" value="AAA+_ATPase"/>
</dbReference>
<dbReference type="Pfam" id="PF00005">
    <property type="entry name" value="ABC_tran"/>
    <property type="match status" value="1"/>
</dbReference>
<evidence type="ECO:0000259" key="5">
    <source>
        <dbReference type="PROSITE" id="PS50893"/>
    </source>
</evidence>
<dbReference type="PANTHER" id="PTHR43335">
    <property type="entry name" value="ABC TRANSPORTER, ATP-BINDING PROTEIN"/>
    <property type="match status" value="1"/>
</dbReference>
<accession>A0A9X4L6Y7</accession>
<dbReference type="InterPro" id="IPR017871">
    <property type="entry name" value="ABC_transporter-like_CS"/>
</dbReference>
<dbReference type="SUPFAM" id="SSF52540">
    <property type="entry name" value="P-loop containing nucleoside triphosphate hydrolases"/>
    <property type="match status" value="1"/>
</dbReference>
<sequence length="293" mass="33687">MLKIDNLYKRFKDPEFNVLDGVSLTINKGDIIGLIGKNGAGKTTLMKIIAKSKKPTSGSITLNGIDIFKNNNVMKNVGIMIDTVYFKHFSAKKNLIYYLKVNNKEKYLDNIDNVLELVGLAHTKNKKVKDFSFGMKQRLSLAMCLLDEPELAIMDEPFVGLDPDGVKTLISALRTWVEERNIALLISSHQLNELSEVCDKFVIIKNGKLHHIDYNKDQALKIVIKEQIYPEHRQELLDLFTTIKNISMNEISIEIDSAEYNDIMKYVVNHYTLINTVSEQDNLYHHYDEFERQ</sequence>
<dbReference type="InterPro" id="IPR027417">
    <property type="entry name" value="P-loop_NTPase"/>
</dbReference>
<protein>
    <submittedName>
        <fullName evidence="6">ABC transporter ATP-binding protein</fullName>
    </submittedName>
</protein>
<dbReference type="SMART" id="SM00382">
    <property type="entry name" value="AAA"/>
    <property type="match status" value="1"/>
</dbReference>
<dbReference type="EMBL" id="JAMBPX010000001">
    <property type="protein sequence ID" value="MDG0858110.1"/>
    <property type="molecule type" value="Genomic_DNA"/>
</dbReference>
<feature type="domain" description="ABC transporter" evidence="5">
    <location>
        <begin position="2"/>
        <end position="231"/>
    </location>
</feature>
<proteinExistence type="inferred from homology"/>
<comment type="similarity">
    <text evidence="1">Belongs to the ABC transporter superfamily.</text>
</comment>
<evidence type="ECO:0000256" key="1">
    <source>
        <dbReference type="ARBA" id="ARBA00005417"/>
    </source>
</evidence>
<dbReference type="GO" id="GO:0016887">
    <property type="term" value="F:ATP hydrolysis activity"/>
    <property type="evidence" value="ECO:0007669"/>
    <property type="project" value="InterPro"/>
</dbReference>
<dbReference type="Proteomes" id="UP001152302">
    <property type="component" value="Unassembled WGS sequence"/>
</dbReference>
<dbReference type="GO" id="GO:0005524">
    <property type="term" value="F:ATP binding"/>
    <property type="evidence" value="ECO:0007669"/>
    <property type="project" value="UniProtKB-KW"/>
</dbReference>
<dbReference type="PROSITE" id="PS50893">
    <property type="entry name" value="ABC_TRANSPORTER_2"/>
    <property type="match status" value="1"/>
</dbReference>
<evidence type="ECO:0000256" key="2">
    <source>
        <dbReference type="ARBA" id="ARBA00022448"/>
    </source>
</evidence>
<dbReference type="PROSITE" id="PS00211">
    <property type="entry name" value="ABC_TRANSPORTER_1"/>
    <property type="match status" value="1"/>
</dbReference>
<dbReference type="InterPro" id="IPR003439">
    <property type="entry name" value="ABC_transporter-like_ATP-bd"/>
</dbReference>
<evidence type="ECO:0000256" key="3">
    <source>
        <dbReference type="ARBA" id="ARBA00022741"/>
    </source>
</evidence>
<keyword evidence="4 6" id="KW-0067">ATP-binding</keyword>
<evidence type="ECO:0000313" key="7">
    <source>
        <dbReference type="Proteomes" id="UP001152302"/>
    </source>
</evidence>
<keyword evidence="2" id="KW-0813">Transport</keyword>
<evidence type="ECO:0000313" key="6">
    <source>
        <dbReference type="EMBL" id="MDG0858110.1"/>
    </source>
</evidence>
<evidence type="ECO:0000256" key="4">
    <source>
        <dbReference type="ARBA" id="ARBA00022840"/>
    </source>
</evidence>